<dbReference type="InterPro" id="IPR013780">
    <property type="entry name" value="Glyco_hydro_b"/>
</dbReference>
<evidence type="ECO:0000256" key="3">
    <source>
        <dbReference type="ARBA" id="ARBA00012755"/>
    </source>
</evidence>
<comment type="catalytic activity">
    <reaction evidence="1 7">
        <text>Hydrolysis of terminal, non-reducing alpha-D-galactose residues in alpha-D-galactosides, including galactose oligosaccharides, galactomannans and galactolipids.</text>
        <dbReference type="EC" id="3.2.1.22"/>
    </reaction>
</comment>
<feature type="domain" description="Alpha galactosidase C-terminal" evidence="9">
    <location>
        <begin position="438"/>
        <end position="517"/>
    </location>
</feature>
<dbReference type="Gene3D" id="2.60.40.1180">
    <property type="entry name" value="Golgi alpha-mannosidase II"/>
    <property type="match status" value="1"/>
</dbReference>
<reference evidence="10" key="1">
    <citation type="submission" date="2021-01" db="UniProtKB">
        <authorList>
            <consortium name="EnsemblPlants"/>
        </authorList>
    </citation>
    <scope>IDENTIFICATION</scope>
</reference>
<dbReference type="Proteomes" id="UP000594263">
    <property type="component" value="Unplaced"/>
</dbReference>
<dbReference type="Pfam" id="PF17801">
    <property type="entry name" value="Melibiase_C"/>
    <property type="match status" value="1"/>
</dbReference>
<comment type="similarity">
    <text evidence="2 7">Belongs to the glycosyl hydrolase 27 family.</text>
</comment>
<dbReference type="OMA" id="KNGFMSV"/>
<keyword evidence="7" id="KW-1015">Disulfide bond</keyword>
<evidence type="ECO:0000256" key="7">
    <source>
        <dbReference type="RuleBase" id="RU361168"/>
    </source>
</evidence>
<feature type="chain" id="PRO_5029871017" description="Alpha-galactosidase" evidence="8">
    <location>
        <begin position="25"/>
        <end position="522"/>
    </location>
</feature>
<proteinExistence type="inferred from homology"/>
<dbReference type="Gramene" id="Kaladp0076s0338.1.v1.1">
    <property type="protein sequence ID" value="Kaladp0076s0338.1.v1.1"/>
    <property type="gene ID" value="Kaladp0076s0338.v1.1"/>
</dbReference>
<dbReference type="EC" id="3.2.1.22" evidence="3 7"/>
<sequence length="522" mass="57877">MKLPKSALIFLLLSFCFFSEICKSKLDRVLTSEIHAASPPRGWNSYDSFSWTIDEQQFLDNAQLVSQKLKSSGYEYVVVDYLWYRRKVAGAGPDSLGFDVIDEWGRMLPDPIRWPSSSSTGEKGFSEVARKVHSMGLKFGIHVMKGISTQAVNANTPIMDITTGGQFQQSGRNWTAQDIGIKERACAWMPHGFMSVNTSLDAGKAFLRSLYKQYSEWGVDFVKLDCVFGEDLDLAEIKVVSEAIEGQNSTVLFSLSPGKQATPEMATSVSGLVNMYRVTADDWDTWPDVASHFDVARDFSAANLTGAAGLLGKSWPDLDMLPLGWLTDPASNEGPHRACRLTLDEQKTQVTLWSIAKSPLMFGGDMRNLDHTTYRLLTEPTLLQINSDTSNNKEFANDVGIKITRSEPNWLVLLWRKMCRILAQHLVTHTSNGIPTGVRAWVATGSQDVTYVALFNLNEVVTVISANLRDLDMALPGRNIKEGSCKCKEIWSGKDLGVVQKSLKTSVNPHGVALFVLNCNKP</sequence>
<evidence type="ECO:0000256" key="6">
    <source>
        <dbReference type="ARBA" id="ARBA00023295"/>
    </source>
</evidence>
<dbReference type="InterPro" id="IPR013785">
    <property type="entry name" value="Aldolase_TIM"/>
</dbReference>
<name>A0A7N0UNU3_KALFE</name>
<keyword evidence="6 7" id="KW-0326">Glycosidase</keyword>
<evidence type="ECO:0000313" key="10">
    <source>
        <dbReference type="EnsemblPlants" id="Kaladp0076s0338.1.v1.1"/>
    </source>
</evidence>
<dbReference type="InterPro" id="IPR002241">
    <property type="entry name" value="Glyco_hydro_27"/>
</dbReference>
<evidence type="ECO:0000313" key="11">
    <source>
        <dbReference type="Proteomes" id="UP000594263"/>
    </source>
</evidence>
<dbReference type="CDD" id="cd14792">
    <property type="entry name" value="GH27"/>
    <property type="match status" value="1"/>
</dbReference>
<dbReference type="PRINTS" id="PR00740">
    <property type="entry name" value="GLHYDRLASE27"/>
</dbReference>
<evidence type="ECO:0000256" key="1">
    <source>
        <dbReference type="ARBA" id="ARBA00001255"/>
    </source>
</evidence>
<evidence type="ECO:0000256" key="8">
    <source>
        <dbReference type="SAM" id="SignalP"/>
    </source>
</evidence>
<evidence type="ECO:0000256" key="5">
    <source>
        <dbReference type="ARBA" id="ARBA00022801"/>
    </source>
</evidence>
<dbReference type="InterPro" id="IPR017853">
    <property type="entry name" value="GH"/>
</dbReference>
<dbReference type="GO" id="GO:0005975">
    <property type="term" value="P:carbohydrate metabolic process"/>
    <property type="evidence" value="ECO:0007669"/>
    <property type="project" value="InterPro"/>
</dbReference>
<dbReference type="SUPFAM" id="SSF51011">
    <property type="entry name" value="Glycosyl hydrolase domain"/>
    <property type="match status" value="1"/>
</dbReference>
<accession>A0A7N0UNU3</accession>
<keyword evidence="11" id="KW-1185">Reference proteome</keyword>
<evidence type="ECO:0000259" key="9">
    <source>
        <dbReference type="Pfam" id="PF17801"/>
    </source>
</evidence>
<dbReference type="GO" id="GO:0004557">
    <property type="term" value="F:alpha-galactosidase activity"/>
    <property type="evidence" value="ECO:0007669"/>
    <property type="project" value="UniProtKB-EC"/>
</dbReference>
<dbReference type="Gene3D" id="3.20.20.70">
    <property type="entry name" value="Aldolase class I"/>
    <property type="match status" value="1"/>
</dbReference>
<dbReference type="EnsemblPlants" id="Kaladp0076s0338.1.v1.1">
    <property type="protein sequence ID" value="Kaladp0076s0338.1.v1.1"/>
    <property type="gene ID" value="Kaladp0076s0338.v1.1"/>
</dbReference>
<dbReference type="PANTHER" id="PTHR11452:SF42">
    <property type="entry name" value="ALPHA-GALACTOSIDASE"/>
    <property type="match status" value="1"/>
</dbReference>
<protein>
    <recommendedName>
        <fullName evidence="3 7">Alpha-galactosidase</fullName>
        <ecNumber evidence="3 7">3.2.1.22</ecNumber>
    </recommendedName>
    <alternativeName>
        <fullName evidence="7">Melibiase</fullName>
    </alternativeName>
</protein>
<dbReference type="AlphaFoldDB" id="A0A7N0UNU3"/>
<keyword evidence="4 8" id="KW-0732">Signal</keyword>
<organism evidence="10 11">
    <name type="scientific">Kalanchoe fedtschenkoi</name>
    <name type="common">Lavender scallops</name>
    <name type="synonym">South American air plant</name>
    <dbReference type="NCBI Taxonomy" id="63787"/>
    <lineage>
        <taxon>Eukaryota</taxon>
        <taxon>Viridiplantae</taxon>
        <taxon>Streptophyta</taxon>
        <taxon>Embryophyta</taxon>
        <taxon>Tracheophyta</taxon>
        <taxon>Spermatophyta</taxon>
        <taxon>Magnoliopsida</taxon>
        <taxon>eudicotyledons</taxon>
        <taxon>Gunneridae</taxon>
        <taxon>Pentapetalae</taxon>
        <taxon>Saxifragales</taxon>
        <taxon>Crassulaceae</taxon>
        <taxon>Kalanchoe</taxon>
    </lineage>
</organism>
<dbReference type="Pfam" id="PF16499">
    <property type="entry name" value="Melibiase_2"/>
    <property type="match status" value="1"/>
</dbReference>
<keyword evidence="5 7" id="KW-0378">Hydrolase</keyword>
<evidence type="ECO:0000256" key="4">
    <source>
        <dbReference type="ARBA" id="ARBA00022729"/>
    </source>
</evidence>
<dbReference type="SUPFAM" id="SSF51445">
    <property type="entry name" value="(Trans)glycosidases"/>
    <property type="match status" value="1"/>
</dbReference>
<dbReference type="PANTHER" id="PTHR11452">
    <property type="entry name" value="ALPHA-GALACTOSIDASE/ALPHA-N-ACETYLGALACTOSAMINIDASE"/>
    <property type="match status" value="1"/>
</dbReference>
<dbReference type="InterPro" id="IPR041233">
    <property type="entry name" value="Melibiase_C"/>
</dbReference>
<feature type="signal peptide" evidence="8">
    <location>
        <begin position="1"/>
        <end position="24"/>
    </location>
</feature>
<evidence type="ECO:0000256" key="2">
    <source>
        <dbReference type="ARBA" id="ARBA00009743"/>
    </source>
</evidence>